<dbReference type="AlphaFoldDB" id="A0AA35R708"/>
<feature type="compositionally biased region" description="Polar residues" evidence="1">
    <location>
        <begin position="449"/>
        <end position="467"/>
    </location>
</feature>
<dbReference type="Proteomes" id="UP001174909">
    <property type="component" value="Unassembled WGS sequence"/>
</dbReference>
<sequence>MARRVLSQRERIVMVRCNVWVVFFSQAVLTVPIISGTDNLPLLLPPQRCLCPNEDYICEVTSGVGIVWRTVTINGTGLSVINDEDTLYIEEGGFQIRFVRNLGNFTSVLHVSNLNLNETDITCEGIYFVQISRLRLTNTTKICIAGPASPPTSLSVVWDSPSAVVSFQSPVYGGECVDYYVVTAVSGERNVSCNATSDGSDRNCSIYLGDGNVNDYNFTVHGVTRVNDSFVYNGDIATDCYLSIPENVRAVEEECGRINVTWKSSHNMTAVNTTISWGGVHSSGARHYERGSSEDSHLLTLDYSETGPVEIAVTFSSAVCNKTTTITLNRKRCLTASETTPVPTPGGFEFTCPVVEECSSTSYTAVGVGVAGGVVVGLISGIVGTVTVLLVIMRKRASKGTSNRDTELSATNVVRESRPPAVVYETVSDVVTPTGPDTSENVAYGVSHSLPTTTQHNPAYGHTTPNQ</sequence>
<name>A0AA35R708_GEOBA</name>
<evidence type="ECO:0000256" key="1">
    <source>
        <dbReference type="SAM" id="MobiDB-lite"/>
    </source>
</evidence>
<accession>A0AA35R708</accession>
<evidence type="ECO:0000313" key="3">
    <source>
        <dbReference type="EMBL" id="CAI8005358.1"/>
    </source>
</evidence>
<evidence type="ECO:0000256" key="2">
    <source>
        <dbReference type="SAM" id="Phobius"/>
    </source>
</evidence>
<gene>
    <name evidence="3" type="ORF">GBAR_LOCUS4180</name>
</gene>
<feature type="region of interest" description="Disordered" evidence="1">
    <location>
        <begin position="430"/>
        <end position="467"/>
    </location>
</feature>
<organism evidence="3 4">
    <name type="scientific">Geodia barretti</name>
    <name type="common">Barrett's horny sponge</name>
    <dbReference type="NCBI Taxonomy" id="519541"/>
    <lineage>
        <taxon>Eukaryota</taxon>
        <taxon>Metazoa</taxon>
        <taxon>Porifera</taxon>
        <taxon>Demospongiae</taxon>
        <taxon>Heteroscleromorpha</taxon>
        <taxon>Tetractinellida</taxon>
        <taxon>Astrophorina</taxon>
        <taxon>Geodiidae</taxon>
        <taxon>Geodia</taxon>
    </lineage>
</organism>
<feature type="compositionally biased region" description="Polar residues" evidence="1">
    <location>
        <begin position="430"/>
        <end position="441"/>
    </location>
</feature>
<proteinExistence type="predicted"/>
<protein>
    <submittedName>
        <fullName evidence="3">Uncharacterized protein</fullName>
    </submittedName>
</protein>
<feature type="transmembrane region" description="Helical" evidence="2">
    <location>
        <begin position="12"/>
        <end position="34"/>
    </location>
</feature>
<keyword evidence="2" id="KW-0472">Membrane</keyword>
<reference evidence="3" key="1">
    <citation type="submission" date="2023-03" db="EMBL/GenBank/DDBJ databases">
        <authorList>
            <person name="Steffen K."/>
            <person name="Cardenas P."/>
        </authorList>
    </citation>
    <scope>NUCLEOTIDE SEQUENCE</scope>
</reference>
<keyword evidence="2" id="KW-1133">Transmembrane helix</keyword>
<feature type="transmembrane region" description="Helical" evidence="2">
    <location>
        <begin position="363"/>
        <end position="392"/>
    </location>
</feature>
<comment type="caution">
    <text evidence="3">The sequence shown here is derived from an EMBL/GenBank/DDBJ whole genome shotgun (WGS) entry which is preliminary data.</text>
</comment>
<dbReference type="EMBL" id="CASHTH010000602">
    <property type="protein sequence ID" value="CAI8005358.1"/>
    <property type="molecule type" value="Genomic_DNA"/>
</dbReference>
<keyword evidence="4" id="KW-1185">Reference proteome</keyword>
<evidence type="ECO:0000313" key="4">
    <source>
        <dbReference type="Proteomes" id="UP001174909"/>
    </source>
</evidence>
<keyword evidence="2" id="KW-0812">Transmembrane</keyword>